<proteinExistence type="predicted"/>
<sequence length="36" mass="3972">MGILRSSTIWELATLPPSWLPWIDSVSLDVKAGPSF</sequence>
<protein>
    <submittedName>
        <fullName evidence="1">Uncharacterized protein</fullName>
    </submittedName>
</protein>
<name>A0A0E9SWV0_ANGAN</name>
<reference evidence="1" key="2">
    <citation type="journal article" date="2015" name="Fish Shellfish Immunol.">
        <title>Early steps in the European eel (Anguilla anguilla)-Vibrio vulnificus interaction in the gills: Role of the RtxA13 toxin.</title>
        <authorList>
            <person name="Callol A."/>
            <person name="Pajuelo D."/>
            <person name="Ebbesson L."/>
            <person name="Teles M."/>
            <person name="MacKenzie S."/>
            <person name="Amaro C."/>
        </authorList>
    </citation>
    <scope>NUCLEOTIDE SEQUENCE</scope>
</reference>
<evidence type="ECO:0000313" key="1">
    <source>
        <dbReference type="EMBL" id="JAH45023.1"/>
    </source>
</evidence>
<accession>A0A0E9SWV0</accession>
<dbReference type="AlphaFoldDB" id="A0A0E9SWV0"/>
<dbReference type="EMBL" id="GBXM01063554">
    <property type="protein sequence ID" value="JAH45023.1"/>
    <property type="molecule type" value="Transcribed_RNA"/>
</dbReference>
<reference evidence="1" key="1">
    <citation type="submission" date="2014-11" db="EMBL/GenBank/DDBJ databases">
        <authorList>
            <person name="Amaro Gonzalez C."/>
        </authorList>
    </citation>
    <scope>NUCLEOTIDE SEQUENCE</scope>
</reference>
<organism evidence="1">
    <name type="scientific">Anguilla anguilla</name>
    <name type="common">European freshwater eel</name>
    <name type="synonym">Muraena anguilla</name>
    <dbReference type="NCBI Taxonomy" id="7936"/>
    <lineage>
        <taxon>Eukaryota</taxon>
        <taxon>Metazoa</taxon>
        <taxon>Chordata</taxon>
        <taxon>Craniata</taxon>
        <taxon>Vertebrata</taxon>
        <taxon>Euteleostomi</taxon>
        <taxon>Actinopterygii</taxon>
        <taxon>Neopterygii</taxon>
        <taxon>Teleostei</taxon>
        <taxon>Anguilliformes</taxon>
        <taxon>Anguillidae</taxon>
        <taxon>Anguilla</taxon>
    </lineage>
</organism>